<keyword evidence="2" id="KW-1185">Reference proteome</keyword>
<organism evidence="1 2">
    <name type="scientific">Undibacterium amnicola</name>
    <dbReference type="NCBI Taxonomy" id="1834038"/>
    <lineage>
        <taxon>Bacteria</taxon>
        <taxon>Pseudomonadati</taxon>
        <taxon>Pseudomonadota</taxon>
        <taxon>Betaproteobacteria</taxon>
        <taxon>Burkholderiales</taxon>
        <taxon>Oxalobacteraceae</taxon>
        <taxon>Undibacterium</taxon>
    </lineage>
</organism>
<sequence>MSSQHSIPRLQPDPDELDFDGLRRRGIALLQDLSGHQWTDYNYHDPGVTLLELLCYGLADLVYRTDFDVADFLSNEDGVIDYQAQALYLPQQIFPNQAVTDLDLCKLIYDALPDVEDVWIRSHKDQESIAGLFTVFIKPHQSLLSRSKMAVTELQQTLRQQVIQLLSAQRNLARDLDEIHIINPSMFTLAGEIEIDDSRPRAEIYADIYFRCAKLISSGSQILRFEEALRTGMRWEQLFTGPLTNRGYIDESSFLDESYDIDVVKLITLVRHIAGVKNVRSLVLIDEDGQVHEHLQFDHSDANCPVLQFPKDPQQIHALHLVHGRSQHATLNTDPLLAIKSLSHDSQREVLAFNEQVSLYLKKYEFEYDAFRRNRSDFNKIVQLPEAQHRDFSGYWSIGEDTPAIYGINHFGVPKSEPPEVHARARQLKAYLYPFEQLMANYLASLQHLRQLYSVDAQLDRSYFSQYLSEAQVPNLEVLYNANANPYEVAKILREQDQFEDRRNRVLDTLLAIYGEQFPSEELKRFDYYHQDCFEHHLIQSKIRLLKQLCELSSQRGNASNLQEKWDGNNLATLQKRIRILSGGAIEPLSHSLIQHLQSEHKLISDLRYAALLQKQIGIPQQIDPAQLISIAKNPTPDQQLAFKLPHGAICEALLKFGICWENYQALASSEHHVWLCLRVAGDQYWPLCLLPKNELSDFLVQLIAYLASISLQTEGFHLVEHVLLRPRSSTHQREIEFDFYAHRVSIILPGFTARFTDIKCRLWIENLIAQHLPAHIMPEFIWLDFAFLAQFELRYQQWMDQLQTYANHGYQGDVTALDRSADQIIAFLKKNRHPQANRYWI</sequence>
<proteinExistence type="predicted"/>
<comment type="caution">
    <text evidence="1">The sequence shown here is derived from an EMBL/GenBank/DDBJ whole genome shotgun (WGS) entry which is preliminary data.</text>
</comment>
<dbReference type="Proteomes" id="UP000643610">
    <property type="component" value="Unassembled WGS sequence"/>
</dbReference>
<evidence type="ECO:0000313" key="2">
    <source>
        <dbReference type="Proteomes" id="UP000643610"/>
    </source>
</evidence>
<dbReference type="RefSeq" id="WP_186891663.1">
    <property type="nucleotide sequence ID" value="NZ_JACOFU010000005.1"/>
</dbReference>
<dbReference type="EMBL" id="JACOFU010000005">
    <property type="protein sequence ID" value="MBC3832632.1"/>
    <property type="molecule type" value="Genomic_DNA"/>
</dbReference>
<reference evidence="1 2" key="1">
    <citation type="submission" date="2020-08" db="EMBL/GenBank/DDBJ databases">
        <title>Novel species isolated from subtropical streams in China.</title>
        <authorList>
            <person name="Lu H."/>
        </authorList>
    </citation>
    <scope>NUCLEOTIDE SEQUENCE [LARGE SCALE GENOMIC DNA]</scope>
    <source>
        <strain evidence="1 2">KCTC 52442</strain>
    </source>
</reference>
<gene>
    <name evidence="1" type="ORF">H8K33_14075</name>
</gene>
<protein>
    <submittedName>
        <fullName evidence="1">Uncharacterized protein</fullName>
    </submittedName>
</protein>
<accession>A0ABR6XT15</accession>
<name>A0ABR6XT15_9BURK</name>
<evidence type="ECO:0000313" key="1">
    <source>
        <dbReference type="EMBL" id="MBC3832632.1"/>
    </source>
</evidence>